<dbReference type="PROSITE" id="PS50082">
    <property type="entry name" value="WD_REPEATS_2"/>
    <property type="match status" value="2"/>
</dbReference>
<proteinExistence type="predicted"/>
<dbReference type="SMART" id="SM00320">
    <property type="entry name" value="WD40"/>
    <property type="match status" value="2"/>
</dbReference>
<dbReference type="Gene3D" id="2.130.10.10">
    <property type="entry name" value="YVTN repeat-like/Quinoprotein amine dehydrogenase"/>
    <property type="match status" value="1"/>
</dbReference>
<dbReference type="GO" id="GO:0016593">
    <property type="term" value="C:Cdc73/Paf1 complex"/>
    <property type="evidence" value="ECO:0007669"/>
    <property type="project" value="TreeGrafter"/>
</dbReference>
<evidence type="ECO:0000256" key="2">
    <source>
        <dbReference type="ARBA" id="ARBA00022737"/>
    </source>
</evidence>
<organism evidence="5">
    <name type="scientific">Ananas comosus var. bracteatus</name>
    <name type="common">red pineapple</name>
    <dbReference type="NCBI Taxonomy" id="296719"/>
    <lineage>
        <taxon>Eukaryota</taxon>
        <taxon>Viridiplantae</taxon>
        <taxon>Streptophyta</taxon>
        <taxon>Embryophyta</taxon>
        <taxon>Tracheophyta</taxon>
        <taxon>Spermatophyta</taxon>
        <taxon>Magnoliopsida</taxon>
        <taxon>Liliopsida</taxon>
        <taxon>Poales</taxon>
        <taxon>Bromeliaceae</taxon>
        <taxon>Bromelioideae</taxon>
        <taxon>Ananas</taxon>
    </lineage>
</organism>
<reference evidence="5" key="1">
    <citation type="submission" date="2020-07" db="EMBL/GenBank/DDBJ databases">
        <authorList>
            <person name="Lin J."/>
        </authorList>
    </citation>
    <scope>NUCLEOTIDE SEQUENCE</scope>
</reference>
<dbReference type="InterPro" id="IPR036322">
    <property type="entry name" value="WD40_repeat_dom_sf"/>
</dbReference>
<dbReference type="PANTHER" id="PTHR44090:SF1">
    <property type="entry name" value="SUPERKILLER COMPLEX PROTEIN 8"/>
    <property type="match status" value="1"/>
</dbReference>
<protein>
    <submittedName>
        <fullName evidence="5">Uncharacterized protein</fullName>
    </submittedName>
</protein>
<evidence type="ECO:0000313" key="5">
    <source>
        <dbReference type="EMBL" id="CAD1820231.1"/>
    </source>
</evidence>
<evidence type="ECO:0000256" key="4">
    <source>
        <dbReference type="SAM" id="MobiDB-lite"/>
    </source>
</evidence>
<dbReference type="EMBL" id="LR862140">
    <property type="protein sequence ID" value="CAD1820231.1"/>
    <property type="molecule type" value="Genomic_DNA"/>
</dbReference>
<dbReference type="AlphaFoldDB" id="A0A6V7NNP6"/>
<dbReference type="InterPro" id="IPR015943">
    <property type="entry name" value="WD40/YVTN_repeat-like_dom_sf"/>
</dbReference>
<dbReference type="InterPro" id="IPR001680">
    <property type="entry name" value="WD40_rpt"/>
</dbReference>
<name>A0A6V7NNP6_ANACO</name>
<evidence type="ECO:0000256" key="3">
    <source>
        <dbReference type="PROSITE-ProRule" id="PRU00221"/>
    </source>
</evidence>
<dbReference type="InterPro" id="IPR051510">
    <property type="entry name" value="SKI8"/>
</dbReference>
<feature type="repeat" description="WD" evidence="3">
    <location>
        <begin position="10"/>
        <end position="45"/>
    </location>
</feature>
<feature type="repeat" description="WD" evidence="3">
    <location>
        <begin position="57"/>
        <end position="98"/>
    </location>
</feature>
<sequence length="215" mass="23070">MKLAGLRSVENAHDESIWAATWVPATDSRPALLLTGSLDETMRLWHPDELAAAAPPSRGHVLGVVAAAAHPSGSLVAAASLDSSVRVFDVNSNASVASLDTPPFRGLGLAVRSQVFIIFSIRHGSGGGSAGAGVARGFVGLLAEVLQQRGGRRHLPGDRESNRGRRRRLSRRAPCPARRIAEALYVCLACTCSTRRLHNHHHNQEEADQKEKEEE</sequence>
<dbReference type="PANTHER" id="PTHR44090">
    <property type="entry name" value="WD REPEAT-CONTAINING PROTEIN 61"/>
    <property type="match status" value="1"/>
</dbReference>
<evidence type="ECO:0000256" key="1">
    <source>
        <dbReference type="ARBA" id="ARBA00022574"/>
    </source>
</evidence>
<keyword evidence="2" id="KW-0677">Repeat</keyword>
<feature type="region of interest" description="Disordered" evidence="4">
    <location>
        <begin position="150"/>
        <end position="172"/>
    </location>
</feature>
<accession>A0A6V7NNP6</accession>
<dbReference type="Pfam" id="PF00400">
    <property type="entry name" value="WD40"/>
    <property type="match status" value="2"/>
</dbReference>
<keyword evidence="1 3" id="KW-0853">WD repeat</keyword>
<gene>
    <name evidence="5" type="ORF">CB5_LOCUS3442</name>
</gene>
<dbReference type="SUPFAM" id="SSF50978">
    <property type="entry name" value="WD40 repeat-like"/>
    <property type="match status" value="1"/>
</dbReference>